<dbReference type="InterPro" id="IPR001362">
    <property type="entry name" value="Glyco_hydro_32"/>
</dbReference>
<keyword evidence="2 5" id="KW-0378">Hydrolase</keyword>
<sequence length="504" mass="57212">MEITVSKRFLRVPVKFDGTSQKFTFSENGTPVYKFDAVYTEENADAIYYADLRDYLGKTMTVTVEPECAFTPVFEDAMTPLTAEETVLRPQLHFTAERGWINDPNGLCFYGGQYHLFYQHNPYGRLWGNMHWGHAVSSDLFHWEYKEEAMFLDMDGAMFSGCAVVDHNNVSGLKEGDETPILFFYTCAGEKKSTQCLAYSTDGGKTLKKYDKNPLIDEIAPGNRDPKVIYDAKRARWLMALYFVERTYAIFTSQDLLHWELLQKFDLPGDDECPDLYPLTADDGRTLWVYSGAHDMYFVGDFDENGLYQPIQSVGQLSYNSQSYAAQTYYYEPGKPVIRFAWNRSDIPGAPFNGSMCTPTEMTLKKHGDRYYLSALPIKSTENLVVKSDKLDDFTLTHCTHELGSKTCRISFTVKEGDLTCNLYGLEMKLDKNGLTCGESILPRLKNEPMKVDIITDTNSVEIYLNGVANTVIAHVLDETKPTFTIHAEDPVEVQNLTVSELSL</sequence>
<dbReference type="GO" id="GO:0004575">
    <property type="term" value="F:sucrose alpha-glucosidase activity"/>
    <property type="evidence" value="ECO:0007669"/>
    <property type="project" value="TreeGrafter"/>
</dbReference>
<name>A0AAE3DHB2_9FIRM</name>
<gene>
    <name evidence="5" type="ORF">LKD31_01115</name>
</gene>
<dbReference type="Gene3D" id="2.115.10.20">
    <property type="entry name" value="Glycosyl hydrolase domain, family 43"/>
    <property type="match status" value="1"/>
</dbReference>
<comment type="similarity">
    <text evidence="1">Belongs to the glycosyl hydrolase 32 family.</text>
</comment>
<proteinExistence type="inferred from homology"/>
<dbReference type="CDD" id="cd18622">
    <property type="entry name" value="GH32_Inu-like"/>
    <property type="match status" value="1"/>
</dbReference>
<organism evidence="5 6">
    <name type="scientific">Hominenteromicrobium mulieris</name>
    <dbReference type="NCBI Taxonomy" id="2885357"/>
    <lineage>
        <taxon>Bacteria</taxon>
        <taxon>Bacillati</taxon>
        <taxon>Bacillota</taxon>
        <taxon>Clostridia</taxon>
        <taxon>Eubacteriales</taxon>
        <taxon>Oscillospiraceae</taxon>
        <taxon>Hominenteromicrobium</taxon>
    </lineage>
</organism>
<dbReference type="RefSeq" id="WP_308448254.1">
    <property type="nucleotide sequence ID" value="NZ_JAJEQC010000001.1"/>
</dbReference>
<dbReference type="SMART" id="SM00640">
    <property type="entry name" value="Glyco_32"/>
    <property type="match status" value="1"/>
</dbReference>
<dbReference type="InterPro" id="IPR013148">
    <property type="entry name" value="Glyco_hydro_32_N"/>
</dbReference>
<accession>A0AAE3DHB2</accession>
<dbReference type="GO" id="GO:0005987">
    <property type="term" value="P:sucrose catabolic process"/>
    <property type="evidence" value="ECO:0007669"/>
    <property type="project" value="TreeGrafter"/>
</dbReference>
<dbReference type="PANTHER" id="PTHR42800">
    <property type="entry name" value="EXOINULINASE INUD (AFU_ORTHOLOGUE AFUA_5G00480)"/>
    <property type="match status" value="1"/>
</dbReference>
<dbReference type="EMBL" id="JAJEQC010000001">
    <property type="protein sequence ID" value="MCC2135619.1"/>
    <property type="molecule type" value="Genomic_DNA"/>
</dbReference>
<dbReference type="InterPro" id="IPR023296">
    <property type="entry name" value="Glyco_hydro_beta-prop_sf"/>
</dbReference>
<evidence type="ECO:0000256" key="3">
    <source>
        <dbReference type="ARBA" id="ARBA00023295"/>
    </source>
</evidence>
<dbReference type="AlphaFoldDB" id="A0AAE3DHB2"/>
<evidence type="ECO:0000313" key="5">
    <source>
        <dbReference type="EMBL" id="MCC2135619.1"/>
    </source>
</evidence>
<evidence type="ECO:0000256" key="1">
    <source>
        <dbReference type="ARBA" id="ARBA00009902"/>
    </source>
</evidence>
<feature type="domain" description="Glycosyl hydrolase family 32 N-terminal" evidence="4">
    <location>
        <begin position="93"/>
        <end position="372"/>
    </location>
</feature>
<evidence type="ECO:0000256" key="2">
    <source>
        <dbReference type="ARBA" id="ARBA00022801"/>
    </source>
</evidence>
<comment type="caution">
    <text evidence="5">The sequence shown here is derived from an EMBL/GenBank/DDBJ whole genome shotgun (WGS) entry which is preliminary data.</text>
</comment>
<protein>
    <submittedName>
        <fullName evidence="5">Glycoside hydrolase family 32 protein</fullName>
    </submittedName>
</protein>
<keyword evidence="3" id="KW-0326">Glycosidase</keyword>
<evidence type="ECO:0000313" key="6">
    <source>
        <dbReference type="Proteomes" id="UP001199424"/>
    </source>
</evidence>
<dbReference type="Pfam" id="PF00251">
    <property type="entry name" value="Glyco_hydro_32N"/>
    <property type="match status" value="1"/>
</dbReference>
<dbReference type="GO" id="GO:0005737">
    <property type="term" value="C:cytoplasm"/>
    <property type="evidence" value="ECO:0007669"/>
    <property type="project" value="TreeGrafter"/>
</dbReference>
<dbReference type="PANTHER" id="PTHR42800:SF1">
    <property type="entry name" value="EXOINULINASE INUD (AFU_ORTHOLOGUE AFUA_5G00480)"/>
    <property type="match status" value="1"/>
</dbReference>
<dbReference type="SUPFAM" id="SSF75005">
    <property type="entry name" value="Arabinanase/levansucrase/invertase"/>
    <property type="match status" value="1"/>
</dbReference>
<dbReference type="Proteomes" id="UP001199424">
    <property type="component" value="Unassembled WGS sequence"/>
</dbReference>
<evidence type="ECO:0000259" key="4">
    <source>
        <dbReference type="Pfam" id="PF00251"/>
    </source>
</evidence>
<keyword evidence="6" id="KW-1185">Reference proteome</keyword>
<reference evidence="5" key="1">
    <citation type="submission" date="2021-10" db="EMBL/GenBank/DDBJ databases">
        <title>Anaerobic single-cell dispensing facilitates the cultivation of human gut bacteria.</title>
        <authorList>
            <person name="Afrizal A."/>
        </authorList>
    </citation>
    <scope>NUCLEOTIDE SEQUENCE</scope>
    <source>
        <strain evidence="5">CLA-AA-H250</strain>
    </source>
</reference>